<gene>
    <name evidence="2" type="ORF">CB0940_03133</name>
</gene>
<proteinExistence type="predicted"/>
<dbReference type="EMBL" id="LKMD01000101">
    <property type="protein sequence ID" value="PIA99914.1"/>
    <property type="molecule type" value="Genomic_DNA"/>
</dbReference>
<evidence type="ECO:0000313" key="2">
    <source>
        <dbReference type="EMBL" id="PIA99914.1"/>
    </source>
</evidence>
<evidence type="ECO:0000256" key="1">
    <source>
        <dbReference type="SAM" id="MobiDB-lite"/>
    </source>
</evidence>
<dbReference type="OrthoDB" id="3360032at2759"/>
<protein>
    <recommendedName>
        <fullName evidence="4">F-box domain-containing protein</fullName>
    </recommendedName>
</protein>
<dbReference type="Proteomes" id="UP000230605">
    <property type="component" value="Chromosome 3"/>
</dbReference>
<accession>A0A2G5I528</accession>
<dbReference type="AlphaFoldDB" id="A0A2G5I528"/>
<sequence>MALEGDESVMDEDRLNRMAEHDSDRDEPVEQDAGSEPGNANGDVPVMQEVLTLAQTRPRHPFYGLPPELILDIVDLLPAESFINFAFANYPLLHWYGVLPALSRTRVIYITTQTRIPALFPLLRIPAEITLHIMRNLRPIDIIRFVVANYQDMERQGIAPPMTPEIERELRNAVRLRIGRG</sequence>
<comment type="caution">
    <text evidence="2">The sequence shown here is derived from an EMBL/GenBank/DDBJ whole genome shotgun (WGS) entry which is preliminary data.</text>
</comment>
<name>A0A2G5I528_CERBT</name>
<evidence type="ECO:0000313" key="3">
    <source>
        <dbReference type="Proteomes" id="UP000230605"/>
    </source>
</evidence>
<feature type="compositionally biased region" description="Acidic residues" evidence="1">
    <location>
        <begin position="1"/>
        <end position="10"/>
    </location>
</feature>
<organism evidence="2 3">
    <name type="scientific">Cercospora beticola</name>
    <name type="common">Sugarbeet leaf spot fungus</name>
    <dbReference type="NCBI Taxonomy" id="122368"/>
    <lineage>
        <taxon>Eukaryota</taxon>
        <taxon>Fungi</taxon>
        <taxon>Dikarya</taxon>
        <taxon>Ascomycota</taxon>
        <taxon>Pezizomycotina</taxon>
        <taxon>Dothideomycetes</taxon>
        <taxon>Dothideomycetidae</taxon>
        <taxon>Mycosphaerellales</taxon>
        <taxon>Mycosphaerellaceae</taxon>
        <taxon>Cercospora</taxon>
    </lineage>
</organism>
<feature type="region of interest" description="Disordered" evidence="1">
    <location>
        <begin position="1"/>
        <end position="44"/>
    </location>
</feature>
<reference evidence="2 3" key="1">
    <citation type="submission" date="2015-10" db="EMBL/GenBank/DDBJ databases">
        <title>The cercosporin biosynthetic gene cluster was horizontally transferred to several fungal lineages and shown to be expanded in Cercospora beticola based on microsynteny with recipient genomes.</title>
        <authorList>
            <person name="De Jonge R."/>
            <person name="Ebert M.K."/>
            <person name="Suttle J.C."/>
            <person name="Jurick Ii W.M."/>
            <person name="Secor G.A."/>
            <person name="Thomma B.P."/>
            <person name="Van De Peer Y."/>
            <person name="Bolton M.D."/>
        </authorList>
    </citation>
    <scope>NUCLEOTIDE SEQUENCE [LARGE SCALE GENOMIC DNA]</scope>
    <source>
        <strain evidence="2 3">09-40</strain>
    </source>
</reference>
<evidence type="ECO:0008006" key="4">
    <source>
        <dbReference type="Google" id="ProtNLM"/>
    </source>
</evidence>
<feature type="compositionally biased region" description="Basic and acidic residues" evidence="1">
    <location>
        <begin position="11"/>
        <end position="28"/>
    </location>
</feature>